<organism evidence="2 3">
    <name type="scientific">Achromobacter spanius</name>
    <dbReference type="NCBI Taxonomy" id="217203"/>
    <lineage>
        <taxon>Bacteria</taxon>
        <taxon>Pseudomonadati</taxon>
        <taxon>Pseudomonadota</taxon>
        <taxon>Betaproteobacteria</taxon>
        <taxon>Burkholderiales</taxon>
        <taxon>Alcaligenaceae</taxon>
        <taxon>Achromobacter</taxon>
    </lineage>
</organism>
<dbReference type="Pfam" id="PF20249">
    <property type="entry name" value="VasX_N"/>
    <property type="match status" value="1"/>
</dbReference>
<reference evidence="2 3" key="1">
    <citation type="submission" date="2018-02" db="EMBL/GenBank/DDBJ databases">
        <title>Draft Genome of Achromobacter spanius stain 6.</title>
        <authorList>
            <person name="Gunasekera T.S."/>
            <person name="Radwan O."/>
            <person name="Ruiz O.N."/>
        </authorList>
    </citation>
    <scope>NUCLEOTIDE SEQUENCE [LARGE SCALE GENOMIC DNA]</scope>
    <source>
        <strain evidence="2 3">6</strain>
    </source>
</reference>
<dbReference type="RefSeq" id="WP_104143953.1">
    <property type="nucleotide sequence ID" value="NZ_PREU01000005.1"/>
</dbReference>
<name>A0A2S5GSS6_9BURK</name>
<dbReference type="EMBL" id="PREU01000005">
    <property type="protein sequence ID" value="PPA75935.1"/>
    <property type="molecule type" value="Genomic_DNA"/>
</dbReference>
<evidence type="ECO:0000313" key="2">
    <source>
        <dbReference type="EMBL" id="PPA75935.1"/>
    </source>
</evidence>
<protein>
    <recommendedName>
        <fullName evidence="1">Toxin VasX N-terminal region domain-containing protein</fullName>
    </recommendedName>
</protein>
<dbReference type="AlphaFoldDB" id="A0A2S5GSS6"/>
<comment type="caution">
    <text evidence="2">The sequence shown here is derived from an EMBL/GenBank/DDBJ whole genome shotgun (WGS) entry which is preliminary data.</text>
</comment>
<gene>
    <name evidence="2" type="ORF">C4E15_14325</name>
</gene>
<feature type="domain" description="Toxin VasX N-terminal region" evidence="1">
    <location>
        <begin position="27"/>
        <end position="179"/>
    </location>
</feature>
<dbReference type="Proteomes" id="UP000239990">
    <property type="component" value="Unassembled WGS sequence"/>
</dbReference>
<proteinExistence type="predicted"/>
<evidence type="ECO:0000259" key="1">
    <source>
        <dbReference type="Pfam" id="PF20249"/>
    </source>
</evidence>
<evidence type="ECO:0000313" key="3">
    <source>
        <dbReference type="Proteomes" id="UP000239990"/>
    </source>
</evidence>
<dbReference type="InterPro" id="IPR046864">
    <property type="entry name" value="VasX_N"/>
</dbReference>
<sequence length="926" mass="100535">MIHLQCPKALQPPHPSAKILGKAISPPPCQRGIPLYPLRYGITDKPFDAKVFPTLSTVGYPALSEGKAYGLRVLRPRSYVYLFVRQSGRMWTIHYQVTDNIRFAPIWWTEADYKGDVPGRAAVPDETGAARYLLAPPDLQDETVHVMVSDTLLSHAALWAIENNKESWRSLLATPVKIAGGKQAHVFPATLLPEVRELSQTVLRQYPWSESRPHTDGVLSSQNAMTAATRPRTDIQPQAVVVQDLAGMLSELNMFVGSRLADLQTYGADAAHKLRVSQMIDQLGNLAGDEAGHQTLRNDPIGSAMGPGVTGPDVLASRDRANQARLAAYRKRTMHARNAARAHFAEHHPKQLQAHADDVVRAAADLWALFNSQRKAYDAIVDVHAPDTQGYLDLRCLAGHTLPALIHCTAGKDFLLAQVEPDGPVGLLQKAVLGAPEVVSYAKLASGTVRQAAVNASLAALQKVLETLPADGASSQLSVMLGALVAHGQLKSPGAFWTSVYRPIMEVLDGTLARAHDVPLREVGNWVRHSMGLTGVNGFRPQTVDRAVQTLVTLYDTEDVQERLEQCRKLPGRLRFWHNARLALGGVAAFATVYSAGEAFKALGREDGLTLGNAFNATGKVLGVGAAGATITRFWFEKQRDLAKVRGETGVAAAFNRAAKTWEFAAIGTAAAAAIAIGTKDWWEAAMQKSGQVATISFVSGSVQFAAGGIGFLHLWGKLRPWEVARAAISSSLLLKGTTGVARLSSGTIGWILLGIEALYLGLRHVHQAAVDEARVETWIRRSVWGMPGGLEPFASDEEELQEFHRLFQAPSMQNDIDVMKVLAPSLKSRLATVLGVPDDVRSVSVFLPGWRSQISQYSISQQQAPRLGEFSGREVRYDDPDRVTVINGVGVVKIATNALFGTTTVNYRPNGFTDADYEMEASSSW</sequence>
<accession>A0A2S5GSS6</accession>
<dbReference type="OrthoDB" id="9025283at2"/>
<dbReference type="CDD" id="cd20706">
    <property type="entry name" value="MIX_II"/>
    <property type="match status" value="1"/>
</dbReference>